<sequence length="823" mass="90977">MPTVNDRSNRSQAVWLSCLASGFRAALACTIVGLLTLYGPPSLRRQVAFPAFSYVTVILIVTDATLGDTLQGCWLALYATIQTVGPAILSLWLIGPARFTSSTTALAVALAAYVVALPEGTHLIAKRIALGQIVITYVIGFINGEHTEAVFHPMHVAASTAVGVLACVLALLLPYPRLACREVKQNSKQLAENVSERLKLYVKAFCAEDNTSALASISQAKSLAIGATKLFQNIKRYQESMKWERLPFRFLRSYYMNPVEKLQDLEIPLRGMEMAVSNSTLSYPVRLLNGDDQLLKEGLHGLEEHVCSIIMKQVNNCDNNPVSTVPESNAESVTKSLQTLQTSQLPTTTQDLPFYFFLFCMKLLHSKSLPKPTTSPTTTHVKDHVLVKKNNDEKLQNGLSFNWAMKVNTKRLVPAFKCSLSLGLAVLFGLLYSKENGFWSGLPVAISLASAREATFKVANVKAQGTVIGTVYGVLGCFLFERFLPIRFLSLLPWFVFTSFLRRSRMYGPAGGISAVIGAVLILGRKNFGPPSEFAIARIVETFIGLSCSIMVDLMFQPTRASTLAKAQLSKTLGTLHDCVDSMSLDHRDNNNNHNQADNLVENQKRLKMHVNELGRFIGEAEVEPNFWFLPFHSACYSKLLVSLTKMVDLLLFSAHSVRFLEQQSPNKIEASSKIDSDIELVKDIVGSSIKCFEEVTMVKSLAILEKELEKKNISYDVELGKSSSTNPNKVSDLDENAMEKIMSCYLQHSKEEIVGSKIQGGDGDEKESQLVLSLSALGFCMQSLIRETKQIEEGIKELVQWENPSSNINLVEISCKVHALYN</sequence>
<feature type="transmembrane region" description="Helical" evidence="6">
    <location>
        <begin position="535"/>
        <end position="556"/>
    </location>
</feature>
<accession>A0A5C7IXL5</accession>
<feature type="transmembrane region" description="Helical" evidence="6">
    <location>
        <begin position="467"/>
        <end position="486"/>
    </location>
</feature>
<comment type="caution">
    <text evidence="8">The sequence shown here is derived from an EMBL/GenBank/DDBJ whole genome shotgun (WGS) entry which is preliminary data.</text>
</comment>
<proteinExistence type="predicted"/>
<dbReference type="Pfam" id="PF13515">
    <property type="entry name" value="FUSC_2"/>
    <property type="match status" value="1"/>
</dbReference>
<keyword evidence="9" id="KW-1185">Reference proteome</keyword>
<keyword evidence="3 6" id="KW-0812">Transmembrane</keyword>
<evidence type="ECO:0000313" key="8">
    <source>
        <dbReference type="EMBL" id="TXG74021.1"/>
    </source>
</evidence>
<dbReference type="GO" id="GO:0005886">
    <property type="term" value="C:plasma membrane"/>
    <property type="evidence" value="ECO:0007669"/>
    <property type="project" value="UniProtKB-SubCell"/>
</dbReference>
<feature type="transmembrane region" description="Helical" evidence="6">
    <location>
        <begin position="73"/>
        <end position="93"/>
    </location>
</feature>
<dbReference type="OrthoDB" id="68611at2759"/>
<feature type="transmembrane region" description="Helical" evidence="6">
    <location>
        <begin position="412"/>
        <end position="432"/>
    </location>
</feature>
<evidence type="ECO:0000313" key="9">
    <source>
        <dbReference type="Proteomes" id="UP000323000"/>
    </source>
</evidence>
<dbReference type="Proteomes" id="UP000323000">
    <property type="component" value="Chromosome 1"/>
</dbReference>
<evidence type="ECO:0000256" key="2">
    <source>
        <dbReference type="ARBA" id="ARBA00022475"/>
    </source>
</evidence>
<feature type="transmembrane region" description="Helical" evidence="6">
    <location>
        <begin position="124"/>
        <end position="142"/>
    </location>
</feature>
<dbReference type="AlphaFoldDB" id="A0A5C7IXL5"/>
<feature type="domain" description="Integral membrane bound transporter" evidence="7">
    <location>
        <begin position="424"/>
        <end position="552"/>
    </location>
</feature>
<evidence type="ECO:0000256" key="4">
    <source>
        <dbReference type="ARBA" id="ARBA00022989"/>
    </source>
</evidence>
<dbReference type="PANTHER" id="PTHR30509">
    <property type="entry name" value="P-HYDROXYBENZOIC ACID EFFLUX PUMP SUBUNIT-RELATED"/>
    <property type="match status" value="1"/>
</dbReference>
<evidence type="ECO:0000256" key="1">
    <source>
        <dbReference type="ARBA" id="ARBA00004651"/>
    </source>
</evidence>
<feature type="transmembrane region" description="Helical" evidence="6">
    <location>
        <begin position="47"/>
        <end position="66"/>
    </location>
</feature>
<dbReference type="PANTHER" id="PTHR30509:SF9">
    <property type="entry name" value="MULTIDRUG RESISTANCE PROTEIN MDTO"/>
    <property type="match status" value="1"/>
</dbReference>
<feature type="transmembrane region" description="Helical" evidence="6">
    <location>
        <begin position="99"/>
        <end position="117"/>
    </location>
</feature>
<feature type="transmembrane region" description="Helical" evidence="6">
    <location>
        <begin position="506"/>
        <end position="523"/>
    </location>
</feature>
<keyword evidence="5 6" id="KW-0472">Membrane</keyword>
<evidence type="ECO:0000259" key="7">
    <source>
        <dbReference type="Pfam" id="PF13515"/>
    </source>
</evidence>
<comment type="subcellular location">
    <subcellularLocation>
        <location evidence="1">Cell membrane</location>
        <topology evidence="1">Multi-pass membrane protein</topology>
    </subcellularLocation>
</comment>
<gene>
    <name evidence="8" type="ORF">EZV62_002600</name>
</gene>
<keyword evidence="4 6" id="KW-1133">Transmembrane helix</keyword>
<dbReference type="EMBL" id="VAHF01000001">
    <property type="protein sequence ID" value="TXG74021.1"/>
    <property type="molecule type" value="Genomic_DNA"/>
</dbReference>
<feature type="transmembrane region" description="Helical" evidence="6">
    <location>
        <begin position="154"/>
        <end position="175"/>
    </location>
</feature>
<feature type="transmembrane region" description="Helical" evidence="6">
    <location>
        <begin position="12"/>
        <end position="35"/>
    </location>
</feature>
<organism evidence="8 9">
    <name type="scientific">Acer yangbiense</name>
    <dbReference type="NCBI Taxonomy" id="1000413"/>
    <lineage>
        <taxon>Eukaryota</taxon>
        <taxon>Viridiplantae</taxon>
        <taxon>Streptophyta</taxon>
        <taxon>Embryophyta</taxon>
        <taxon>Tracheophyta</taxon>
        <taxon>Spermatophyta</taxon>
        <taxon>Magnoliopsida</taxon>
        <taxon>eudicotyledons</taxon>
        <taxon>Gunneridae</taxon>
        <taxon>Pentapetalae</taxon>
        <taxon>rosids</taxon>
        <taxon>malvids</taxon>
        <taxon>Sapindales</taxon>
        <taxon>Sapindaceae</taxon>
        <taxon>Hippocastanoideae</taxon>
        <taxon>Acereae</taxon>
        <taxon>Acer</taxon>
    </lineage>
</organism>
<protein>
    <recommendedName>
        <fullName evidence="7">Integral membrane bound transporter domain-containing protein</fullName>
    </recommendedName>
</protein>
<evidence type="ECO:0000256" key="6">
    <source>
        <dbReference type="SAM" id="Phobius"/>
    </source>
</evidence>
<reference evidence="9" key="1">
    <citation type="journal article" date="2019" name="Gigascience">
        <title>De novo genome assembly of the endangered Acer yangbiense, a plant species with extremely small populations endemic to Yunnan Province, China.</title>
        <authorList>
            <person name="Yang J."/>
            <person name="Wariss H.M."/>
            <person name="Tao L."/>
            <person name="Zhang R."/>
            <person name="Yun Q."/>
            <person name="Hollingsworth P."/>
            <person name="Dao Z."/>
            <person name="Luo G."/>
            <person name="Guo H."/>
            <person name="Ma Y."/>
            <person name="Sun W."/>
        </authorList>
    </citation>
    <scope>NUCLEOTIDE SEQUENCE [LARGE SCALE GENOMIC DNA]</scope>
    <source>
        <strain evidence="9">cv. Malutang</strain>
    </source>
</reference>
<dbReference type="InterPro" id="IPR049453">
    <property type="entry name" value="Memb_transporter_dom"/>
</dbReference>
<name>A0A5C7IXL5_9ROSI</name>
<keyword evidence="2" id="KW-1003">Cell membrane</keyword>
<evidence type="ECO:0000256" key="3">
    <source>
        <dbReference type="ARBA" id="ARBA00022692"/>
    </source>
</evidence>
<evidence type="ECO:0000256" key="5">
    <source>
        <dbReference type="ARBA" id="ARBA00023136"/>
    </source>
</evidence>